<dbReference type="InterPro" id="IPR050119">
    <property type="entry name" value="CCR1-9-like"/>
</dbReference>
<evidence type="ECO:0000259" key="11">
    <source>
        <dbReference type="PROSITE" id="PS50262"/>
    </source>
</evidence>
<accession>A0A226MZ92</accession>
<dbReference type="InterPro" id="IPR017452">
    <property type="entry name" value="GPCR_Rhodpsn_7TM"/>
</dbReference>
<keyword evidence="6 10" id="KW-0472">Membrane</keyword>
<dbReference type="AlphaFoldDB" id="A0A226MZ92"/>
<evidence type="ECO:0000313" key="12">
    <source>
        <dbReference type="EMBL" id="OXB60581.1"/>
    </source>
</evidence>
<evidence type="ECO:0000256" key="7">
    <source>
        <dbReference type="ARBA" id="ARBA00023170"/>
    </source>
</evidence>
<name>A0A226MZ92_CALSU</name>
<sequence>RKFSMTEAPPEMTTEYSYDESAFTCDKTDIQAFGKIFLPMFYIAVFALGLTGNVMVVLAIMKLLTCFLYSIKYSKVVNILKTKVVQYVQAEYLSESRKRNLGKKNMSSSSTVSLEADTSTPYDYSGNYNDAPQPCSKETVKRFAASFLPVLYTLVFLVGLIGNTLVIVVLFKYKRLKSMTDVYLLNLAISDLLFVLSLPFWSYFTIDQWVFGTPWCKIISWIYLVGFYSGIFFIMLMSIDRYLAIVRAVLSMKARTAFHGLIASLIVWLIALLASVPELAFRESFVEQNYATCKLRYPGNFIAWKLLYTLEINVLGLLLPFIVMTFCYSMIIKTLLHCRNEKKNKAVRMIFAVMIVFFFFWTPYNIVILLQLLEITGVIRNCQVSRNLDYAFQITETLGLFHCCLNPVIYFFMGEKFKKYLKMLFKNWQLPGDICKWCGLHVTYHTESTGSFNTQSTLDQEAL</sequence>
<keyword evidence="7 9" id="KW-0675">Receptor</keyword>
<evidence type="ECO:0000256" key="2">
    <source>
        <dbReference type="ARBA" id="ARBA00022475"/>
    </source>
</evidence>
<feature type="transmembrane region" description="Helical" evidence="10">
    <location>
        <begin position="390"/>
        <end position="413"/>
    </location>
</feature>
<dbReference type="PANTHER" id="PTHR10489:SF608">
    <property type="entry name" value="C-C CHEMOKINE RECEPTOR TYPE 4"/>
    <property type="match status" value="1"/>
</dbReference>
<comment type="caution">
    <text evidence="12">The sequence shown here is derived from an EMBL/GenBank/DDBJ whole genome shotgun (WGS) entry which is preliminary data.</text>
</comment>
<keyword evidence="4 10" id="KW-1133">Transmembrane helix</keyword>
<dbReference type="GO" id="GO:0007204">
    <property type="term" value="P:positive regulation of cytosolic calcium ion concentration"/>
    <property type="evidence" value="ECO:0007669"/>
    <property type="project" value="TreeGrafter"/>
</dbReference>
<dbReference type="OrthoDB" id="5981253at2759"/>
<evidence type="ECO:0000256" key="6">
    <source>
        <dbReference type="ARBA" id="ARBA00023136"/>
    </source>
</evidence>
<evidence type="ECO:0000256" key="10">
    <source>
        <dbReference type="SAM" id="Phobius"/>
    </source>
</evidence>
<feature type="non-terminal residue" evidence="12">
    <location>
        <position position="1"/>
    </location>
</feature>
<evidence type="ECO:0000256" key="4">
    <source>
        <dbReference type="ARBA" id="ARBA00022989"/>
    </source>
</evidence>
<keyword evidence="13" id="KW-1185">Reference proteome</keyword>
<dbReference type="GO" id="GO:0016493">
    <property type="term" value="F:C-C chemokine receptor activity"/>
    <property type="evidence" value="ECO:0007669"/>
    <property type="project" value="InterPro"/>
</dbReference>
<evidence type="ECO:0000256" key="8">
    <source>
        <dbReference type="ARBA" id="ARBA00023224"/>
    </source>
</evidence>
<dbReference type="GO" id="GO:0006955">
    <property type="term" value="P:immune response"/>
    <property type="evidence" value="ECO:0007669"/>
    <property type="project" value="InterPro"/>
</dbReference>
<evidence type="ECO:0000313" key="13">
    <source>
        <dbReference type="Proteomes" id="UP000198323"/>
    </source>
</evidence>
<comment type="similarity">
    <text evidence="9">Belongs to the G-protein coupled receptor 1 family.</text>
</comment>
<proteinExistence type="inferred from homology"/>
<keyword evidence="5 9" id="KW-0297">G-protein coupled receptor</keyword>
<dbReference type="GO" id="GO:0060326">
    <property type="term" value="P:cell chemotaxis"/>
    <property type="evidence" value="ECO:0007669"/>
    <property type="project" value="TreeGrafter"/>
</dbReference>
<evidence type="ECO:0000256" key="5">
    <source>
        <dbReference type="ARBA" id="ARBA00023040"/>
    </source>
</evidence>
<feature type="transmembrane region" description="Helical" evidence="10">
    <location>
        <begin position="183"/>
        <end position="206"/>
    </location>
</feature>
<dbReference type="InterPro" id="IPR000276">
    <property type="entry name" value="GPCR_Rhodpsn"/>
</dbReference>
<organism evidence="12 13">
    <name type="scientific">Callipepla squamata</name>
    <name type="common">Scaled quail</name>
    <dbReference type="NCBI Taxonomy" id="9009"/>
    <lineage>
        <taxon>Eukaryota</taxon>
        <taxon>Metazoa</taxon>
        <taxon>Chordata</taxon>
        <taxon>Craniata</taxon>
        <taxon>Vertebrata</taxon>
        <taxon>Euteleostomi</taxon>
        <taxon>Archelosauria</taxon>
        <taxon>Archosauria</taxon>
        <taxon>Dinosauria</taxon>
        <taxon>Saurischia</taxon>
        <taxon>Theropoda</taxon>
        <taxon>Coelurosauria</taxon>
        <taxon>Aves</taxon>
        <taxon>Neognathae</taxon>
        <taxon>Galloanserae</taxon>
        <taxon>Galliformes</taxon>
        <taxon>Odontophoridae</taxon>
        <taxon>Callipepla</taxon>
    </lineage>
</organism>
<dbReference type="GO" id="GO:0019957">
    <property type="term" value="F:C-C chemokine binding"/>
    <property type="evidence" value="ECO:0007669"/>
    <property type="project" value="TreeGrafter"/>
</dbReference>
<reference evidence="12 13" key="1">
    <citation type="submission" date="2016-07" db="EMBL/GenBank/DDBJ databases">
        <title>Disparate Historic Effective Population Sizes Predicted by Modern Levels of Genome Diversity for the Scaled Quail (Callipepla squamata) and the Northern Bobwhite (Colinus virginianus): Inferences from First and Second Generation Draft Genome Assemblies for Sympatric New World Quail.</title>
        <authorList>
            <person name="Oldeschulte D.L."/>
            <person name="Halley Y.A."/>
            <person name="Bhattarai E.K."/>
            <person name="Brashear W.A."/>
            <person name="Hill J."/>
            <person name="Metz R.P."/>
            <person name="Johnson C.D."/>
            <person name="Rollins D."/>
            <person name="Peterson M.J."/>
            <person name="Bickhart D.M."/>
            <person name="Decker J.E."/>
            <person name="Seabury C.M."/>
        </authorList>
    </citation>
    <scope>NUCLEOTIDE SEQUENCE [LARGE SCALE GENOMIC DNA]</scope>
    <source>
        <strain evidence="12 13">Texas</strain>
        <tissue evidence="12">Leg muscle</tissue>
    </source>
</reference>
<dbReference type="GO" id="GO:0009897">
    <property type="term" value="C:external side of plasma membrane"/>
    <property type="evidence" value="ECO:0007669"/>
    <property type="project" value="TreeGrafter"/>
</dbReference>
<feature type="domain" description="G-protein coupled receptors family 1 profile" evidence="11">
    <location>
        <begin position="162"/>
        <end position="410"/>
    </location>
</feature>
<dbReference type="InterPro" id="IPR002239">
    <property type="entry name" value="Chemokine_CCR4"/>
</dbReference>
<dbReference type="PANTHER" id="PTHR10489">
    <property type="entry name" value="CELL ADHESION MOLECULE"/>
    <property type="match status" value="1"/>
</dbReference>
<dbReference type="GO" id="GO:0019722">
    <property type="term" value="P:calcium-mediated signaling"/>
    <property type="evidence" value="ECO:0007669"/>
    <property type="project" value="TreeGrafter"/>
</dbReference>
<evidence type="ECO:0000256" key="3">
    <source>
        <dbReference type="ARBA" id="ARBA00022692"/>
    </source>
</evidence>
<comment type="subcellular location">
    <subcellularLocation>
        <location evidence="1">Cell membrane</location>
        <topology evidence="1">Multi-pass membrane protein</topology>
    </subcellularLocation>
</comment>
<feature type="transmembrane region" description="Helical" evidence="10">
    <location>
        <begin position="257"/>
        <end position="276"/>
    </location>
</feature>
<feature type="transmembrane region" description="Helical" evidence="10">
    <location>
        <begin position="306"/>
        <end position="328"/>
    </location>
</feature>
<keyword evidence="8 9" id="KW-0807">Transducer</keyword>
<dbReference type="Gene3D" id="6.20.400.20">
    <property type="match status" value="1"/>
</dbReference>
<dbReference type="Proteomes" id="UP000198323">
    <property type="component" value="Unassembled WGS sequence"/>
</dbReference>
<dbReference type="CDD" id="cd14984">
    <property type="entry name" value="7tmA_Chemokine_R"/>
    <property type="match status" value="1"/>
</dbReference>
<dbReference type="Pfam" id="PF00001">
    <property type="entry name" value="7tm_1"/>
    <property type="match status" value="1"/>
</dbReference>
<dbReference type="SUPFAM" id="SSF81321">
    <property type="entry name" value="Family A G protein-coupled receptor-like"/>
    <property type="match status" value="1"/>
</dbReference>
<keyword evidence="2" id="KW-1003">Cell membrane</keyword>
<dbReference type="EMBL" id="MCFN01000318">
    <property type="protein sequence ID" value="OXB60581.1"/>
    <property type="molecule type" value="Genomic_DNA"/>
</dbReference>
<dbReference type="GO" id="GO:0006954">
    <property type="term" value="P:inflammatory response"/>
    <property type="evidence" value="ECO:0007669"/>
    <property type="project" value="InterPro"/>
</dbReference>
<protein>
    <recommendedName>
        <fullName evidence="11">G-protein coupled receptors family 1 profile domain-containing protein</fullName>
    </recommendedName>
</protein>
<evidence type="ECO:0000256" key="1">
    <source>
        <dbReference type="ARBA" id="ARBA00004651"/>
    </source>
</evidence>
<dbReference type="PRINTS" id="PR00237">
    <property type="entry name" value="GPCRRHODOPSN"/>
</dbReference>
<feature type="transmembrane region" description="Helical" evidence="10">
    <location>
        <begin position="218"/>
        <end position="236"/>
    </location>
</feature>
<dbReference type="PRINTS" id="PR01109">
    <property type="entry name" value="CHEMOKINER4"/>
</dbReference>
<dbReference type="PROSITE" id="PS00237">
    <property type="entry name" value="G_PROTEIN_RECEP_F1_1"/>
    <property type="match status" value="1"/>
</dbReference>
<feature type="transmembrane region" description="Helical" evidence="10">
    <location>
        <begin position="150"/>
        <end position="171"/>
    </location>
</feature>
<dbReference type="InterPro" id="IPR000355">
    <property type="entry name" value="Chemokine_rcpt"/>
</dbReference>
<dbReference type="PRINTS" id="PR00657">
    <property type="entry name" value="CCCHEMOKINER"/>
</dbReference>
<feature type="transmembrane region" description="Helical" evidence="10">
    <location>
        <begin position="349"/>
        <end position="370"/>
    </location>
</feature>
<dbReference type="Gene3D" id="1.20.1070.10">
    <property type="entry name" value="Rhodopsin 7-helix transmembrane proteins"/>
    <property type="match status" value="1"/>
</dbReference>
<gene>
    <name evidence="12" type="ORF">ASZ78_015760</name>
</gene>
<feature type="transmembrane region" description="Helical" evidence="10">
    <location>
        <begin position="41"/>
        <end position="71"/>
    </location>
</feature>
<dbReference type="STRING" id="9009.A0A226MZ92"/>
<dbReference type="PROSITE" id="PS50262">
    <property type="entry name" value="G_PROTEIN_RECEP_F1_2"/>
    <property type="match status" value="1"/>
</dbReference>
<keyword evidence="3 9" id="KW-0812">Transmembrane</keyword>
<evidence type="ECO:0000256" key="9">
    <source>
        <dbReference type="RuleBase" id="RU000688"/>
    </source>
</evidence>
<dbReference type="FunFam" id="1.20.1070.10:FF:000026">
    <property type="entry name" value="C-C chemokine receptor type 5"/>
    <property type="match status" value="1"/>
</dbReference>